<dbReference type="Pfam" id="PF05257">
    <property type="entry name" value="CHAP"/>
    <property type="match status" value="1"/>
</dbReference>
<dbReference type="InterPro" id="IPR038765">
    <property type="entry name" value="Papain-like_cys_pep_sf"/>
</dbReference>
<dbReference type="EMBL" id="BMHQ01000005">
    <property type="protein sequence ID" value="GGE16169.1"/>
    <property type="molecule type" value="Genomic_DNA"/>
</dbReference>
<sequence length="360" mass="39647">MAMPERNPSSLEEQKPKKSKWKKVILVMGCGAVAGMFFMGFMSMVLFLSMFGSPNFLQKHQKADQGKGVYCRPGGKPITVKELDQNLKGKGVFEGKAQQFIDAGEQNGVDPVLVAAIALHETGNGKSKAVKQKNNPGGLMGSGGLMSFSSLDEGINKMASNLYRLYIKEGLTTPDKIGPKYAPVGAANDPNGLNKHWVPTVKKYIKQLGGLSYKCETAGRAGKVNGSAFTAYPYKNASTSGVDAWGFYNRQCTSYVAWRLNDVGIPFHNRMKGGHFSNATNWDDNAKRLGIRMDQTPEPGAVAQWDAGEFRHSRFGHVAYVAEVLNEGKKIRIEEYNFKPFAYSERTIPADKVSHYIHFK</sequence>
<dbReference type="Proteomes" id="UP000625210">
    <property type="component" value="Unassembled WGS sequence"/>
</dbReference>
<dbReference type="Gene3D" id="3.90.1720.10">
    <property type="entry name" value="endopeptidase domain like (from Nostoc punctiforme)"/>
    <property type="match status" value="1"/>
</dbReference>
<evidence type="ECO:0000259" key="2">
    <source>
        <dbReference type="PROSITE" id="PS50911"/>
    </source>
</evidence>
<evidence type="ECO:0000313" key="4">
    <source>
        <dbReference type="Proteomes" id="UP000625210"/>
    </source>
</evidence>
<evidence type="ECO:0000313" key="3">
    <source>
        <dbReference type="EMBL" id="GGE16169.1"/>
    </source>
</evidence>
<evidence type="ECO:0000256" key="1">
    <source>
        <dbReference type="SAM" id="Phobius"/>
    </source>
</evidence>
<reference evidence="3" key="1">
    <citation type="journal article" date="2014" name="Int. J. Syst. Evol. Microbiol.">
        <title>Complete genome sequence of Corynebacterium casei LMG S-19264T (=DSM 44701T), isolated from a smear-ripened cheese.</title>
        <authorList>
            <consortium name="US DOE Joint Genome Institute (JGI-PGF)"/>
            <person name="Walter F."/>
            <person name="Albersmeier A."/>
            <person name="Kalinowski J."/>
            <person name="Ruckert C."/>
        </authorList>
    </citation>
    <scope>NUCLEOTIDE SEQUENCE</scope>
    <source>
        <strain evidence="3">CGMCC 1.15179</strain>
    </source>
</reference>
<dbReference type="AlphaFoldDB" id="A0A8J2YE06"/>
<feature type="domain" description="Peptidase C51" evidence="2">
    <location>
        <begin position="227"/>
        <end position="358"/>
    </location>
</feature>
<accession>A0A8J2YE06</accession>
<feature type="transmembrane region" description="Helical" evidence="1">
    <location>
        <begin position="24"/>
        <end position="51"/>
    </location>
</feature>
<dbReference type="Pfam" id="PF01832">
    <property type="entry name" value="Glucosaminidase"/>
    <property type="match status" value="1"/>
</dbReference>
<protein>
    <submittedName>
        <fullName evidence="3">Secretion protein</fullName>
    </submittedName>
</protein>
<keyword evidence="1" id="KW-0812">Transmembrane</keyword>
<proteinExistence type="predicted"/>
<dbReference type="InterPro" id="IPR007921">
    <property type="entry name" value="CHAP_dom"/>
</dbReference>
<keyword evidence="1" id="KW-0472">Membrane</keyword>
<name>A0A8J2YE06_9BACL</name>
<keyword evidence="4" id="KW-1185">Reference proteome</keyword>
<reference evidence="3" key="2">
    <citation type="submission" date="2020-09" db="EMBL/GenBank/DDBJ databases">
        <authorList>
            <person name="Sun Q."/>
            <person name="Zhou Y."/>
        </authorList>
    </citation>
    <scope>NUCLEOTIDE SEQUENCE</scope>
    <source>
        <strain evidence="3">CGMCC 1.15179</strain>
    </source>
</reference>
<dbReference type="GO" id="GO:0004040">
    <property type="term" value="F:amidase activity"/>
    <property type="evidence" value="ECO:0007669"/>
    <property type="project" value="InterPro"/>
</dbReference>
<gene>
    <name evidence="3" type="ORF">GCM10011571_17270</name>
</gene>
<organism evidence="3 4">
    <name type="scientific">Marinithermofilum abyssi</name>
    <dbReference type="NCBI Taxonomy" id="1571185"/>
    <lineage>
        <taxon>Bacteria</taxon>
        <taxon>Bacillati</taxon>
        <taxon>Bacillota</taxon>
        <taxon>Bacilli</taxon>
        <taxon>Bacillales</taxon>
        <taxon>Thermoactinomycetaceae</taxon>
        <taxon>Marinithermofilum</taxon>
    </lineage>
</organism>
<dbReference type="PROSITE" id="PS50911">
    <property type="entry name" value="CHAP"/>
    <property type="match status" value="1"/>
</dbReference>
<dbReference type="SUPFAM" id="SSF54001">
    <property type="entry name" value="Cysteine proteinases"/>
    <property type="match status" value="1"/>
</dbReference>
<comment type="caution">
    <text evidence="3">The sequence shown here is derived from an EMBL/GenBank/DDBJ whole genome shotgun (WGS) entry which is preliminary data.</text>
</comment>
<keyword evidence="1" id="KW-1133">Transmembrane helix</keyword>
<dbReference type="InterPro" id="IPR002901">
    <property type="entry name" value="MGlyc_endo_b_GlcNAc-like_dom"/>
</dbReference>